<organism evidence="2 3">
    <name type="scientific">Tetrabaena socialis</name>
    <dbReference type="NCBI Taxonomy" id="47790"/>
    <lineage>
        <taxon>Eukaryota</taxon>
        <taxon>Viridiplantae</taxon>
        <taxon>Chlorophyta</taxon>
        <taxon>core chlorophytes</taxon>
        <taxon>Chlorophyceae</taxon>
        <taxon>CS clade</taxon>
        <taxon>Chlamydomonadales</taxon>
        <taxon>Tetrabaenaceae</taxon>
        <taxon>Tetrabaena</taxon>
    </lineage>
</organism>
<comment type="caution">
    <text evidence="2">The sequence shown here is derived from an EMBL/GenBank/DDBJ whole genome shotgun (WGS) entry which is preliminary data.</text>
</comment>
<proteinExistence type="predicted"/>
<evidence type="ECO:0000259" key="1">
    <source>
        <dbReference type="Pfam" id="PF00085"/>
    </source>
</evidence>
<keyword evidence="3" id="KW-1185">Reference proteome</keyword>
<dbReference type="InterPro" id="IPR013766">
    <property type="entry name" value="Thioredoxin_domain"/>
</dbReference>
<dbReference type="Gene3D" id="3.40.30.10">
    <property type="entry name" value="Glutaredoxin"/>
    <property type="match status" value="1"/>
</dbReference>
<reference evidence="2 3" key="1">
    <citation type="journal article" date="2017" name="Mol. Biol. Evol.">
        <title>The 4-celled Tetrabaena socialis nuclear genome reveals the essential components for genetic control of cell number at the origin of multicellularity in the volvocine lineage.</title>
        <authorList>
            <person name="Featherston J."/>
            <person name="Arakaki Y."/>
            <person name="Hanschen E.R."/>
            <person name="Ferris P.J."/>
            <person name="Michod R.E."/>
            <person name="Olson B.J.S.C."/>
            <person name="Nozaki H."/>
            <person name="Durand P.M."/>
        </authorList>
    </citation>
    <scope>NUCLEOTIDE SEQUENCE [LARGE SCALE GENOMIC DNA]</scope>
    <source>
        <strain evidence="2 3">NIES-571</strain>
    </source>
</reference>
<dbReference type="SUPFAM" id="SSF52833">
    <property type="entry name" value="Thioredoxin-like"/>
    <property type="match status" value="1"/>
</dbReference>
<dbReference type="AlphaFoldDB" id="A0A2J8AD21"/>
<dbReference type="EMBL" id="PGGS01000057">
    <property type="protein sequence ID" value="PNH10406.1"/>
    <property type="molecule type" value="Genomic_DNA"/>
</dbReference>
<protein>
    <submittedName>
        <fullName evidence="2">Thiol:disulfide interchange protein txlA</fullName>
    </submittedName>
</protein>
<evidence type="ECO:0000313" key="3">
    <source>
        <dbReference type="Proteomes" id="UP000236333"/>
    </source>
</evidence>
<dbReference type="InterPro" id="IPR036249">
    <property type="entry name" value="Thioredoxin-like_sf"/>
</dbReference>
<dbReference type="Pfam" id="PF00085">
    <property type="entry name" value="Thioredoxin"/>
    <property type="match status" value="1"/>
</dbReference>
<dbReference type="Proteomes" id="UP000236333">
    <property type="component" value="Unassembled WGS sequence"/>
</dbReference>
<feature type="domain" description="Thioredoxin" evidence="1">
    <location>
        <begin position="15"/>
        <end position="99"/>
    </location>
</feature>
<feature type="non-terminal residue" evidence="2">
    <location>
        <position position="1"/>
    </location>
</feature>
<sequence>CPAAAELKLPAAGQAPSILWFTSKACPLCQRLGGDVRQAAAAVGGRCELLQVDSDDEARWAPELLHYKVSAVPAFVLLDNQGYAVAATTRPQPYEAMRSVLRAMVAQAIEERPPQPP</sequence>
<dbReference type="OrthoDB" id="2018237at2759"/>
<name>A0A2J8AD21_9CHLO</name>
<evidence type="ECO:0000313" key="2">
    <source>
        <dbReference type="EMBL" id="PNH10406.1"/>
    </source>
</evidence>
<accession>A0A2J8AD21</accession>
<gene>
    <name evidence="2" type="ORF">TSOC_002879</name>
</gene>
<feature type="non-terminal residue" evidence="2">
    <location>
        <position position="117"/>
    </location>
</feature>